<dbReference type="Gene3D" id="2.60.40.10">
    <property type="entry name" value="Immunoglobulins"/>
    <property type="match status" value="1"/>
</dbReference>
<dbReference type="AlphaFoldDB" id="A0A1G2M4J2"/>
<evidence type="ECO:0000259" key="2">
    <source>
        <dbReference type="Pfam" id="PF01833"/>
    </source>
</evidence>
<dbReference type="EMBL" id="MHRF01000010">
    <property type="protein sequence ID" value="OHA17951.1"/>
    <property type="molecule type" value="Genomic_DNA"/>
</dbReference>
<dbReference type="Gene3D" id="1.10.101.10">
    <property type="entry name" value="PGBD-like superfamily/PGBD"/>
    <property type="match status" value="1"/>
</dbReference>
<gene>
    <name evidence="3" type="ORF">A2664_01205</name>
</gene>
<dbReference type="SUPFAM" id="SSF81296">
    <property type="entry name" value="E set domains"/>
    <property type="match status" value="1"/>
</dbReference>
<proteinExistence type="predicted"/>
<keyword evidence="1" id="KW-0732">Signal</keyword>
<name>A0A1G2M4J2_9BACT</name>
<protein>
    <recommendedName>
        <fullName evidence="2">IPT/TIG domain-containing protein</fullName>
    </recommendedName>
</protein>
<dbReference type="InterPro" id="IPR002909">
    <property type="entry name" value="IPT_dom"/>
</dbReference>
<sequence length="401" mass="42542">MKRLFSTCLIAICLSASVASADTVSLTRDLKLGDRGSDVTALQKLLNVDSDTRIGVSGAGSPGFESDYFGSLTKAAVVKFQYKYRTEVLYPAGLFAPTGYVGAMTRAKLTRLAMGPVQQETSSIPAKKVSTNPVVYSVSPTRAQRGETITITGANFSSSGNTVILGDGPITQEFNNLPSIDGKTITFVYTPPIVQTMTASEIRVLPNNLGLEAEAQIKAKGLTLEDVVTPYKGIRNEGEFRDILANNKSLTDDSLYHFFWVTVKNANGTGSSQTALLHGTRKFPFDTAVNPSAPLFSSWGSHVVSLLEGIVPVANAQMSSGGFYTLAMVCTCSGAMVTFNTPVGFMVWQPGMLPAANSCRGAGGWLGQYITSAGTCMMYAGITCISLTFNLPIAPLFGCST</sequence>
<evidence type="ECO:0000313" key="3">
    <source>
        <dbReference type="EMBL" id="OHA17951.1"/>
    </source>
</evidence>
<comment type="caution">
    <text evidence="3">The sequence shown here is derived from an EMBL/GenBank/DDBJ whole genome shotgun (WGS) entry which is preliminary data.</text>
</comment>
<feature type="chain" id="PRO_5009583629" description="IPT/TIG domain-containing protein" evidence="1">
    <location>
        <begin position="22"/>
        <end position="401"/>
    </location>
</feature>
<feature type="signal peptide" evidence="1">
    <location>
        <begin position="1"/>
        <end position="21"/>
    </location>
</feature>
<accession>A0A1G2M4J2</accession>
<reference evidence="3 4" key="1">
    <citation type="journal article" date="2016" name="Nat. Commun.">
        <title>Thousands of microbial genomes shed light on interconnected biogeochemical processes in an aquifer system.</title>
        <authorList>
            <person name="Anantharaman K."/>
            <person name="Brown C.T."/>
            <person name="Hug L.A."/>
            <person name="Sharon I."/>
            <person name="Castelle C.J."/>
            <person name="Probst A.J."/>
            <person name="Thomas B.C."/>
            <person name="Singh A."/>
            <person name="Wilkins M.J."/>
            <person name="Karaoz U."/>
            <person name="Brodie E.L."/>
            <person name="Williams K.H."/>
            <person name="Hubbard S.S."/>
            <person name="Banfield J.F."/>
        </authorList>
    </citation>
    <scope>NUCLEOTIDE SEQUENCE [LARGE SCALE GENOMIC DNA]</scope>
</reference>
<evidence type="ECO:0000313" key="4">
    <source>
        <dbReference type="Proteomes" id="UP000178873"/>
    </source>
</evidence>
<organism evidence="3 4">
    <name type="scientific">Candidatus Taylorbacteria bacterium RIFCSPHIGHO2_01_FULL_46_22b</name>
    <dbReference type="NCBI Taxonomy" id="1802301"/>
    <lineage>
        <taxon>Bacteria</taxon>
        <taxon>Candidatus Tayloriibacteriota</taxon>
    </lineage>
</organism>
<dbReference type="SUPFAM" id="SSF47090">
    <property type="entry name" value="PGBD-like"/>
    <property type="match status" value="1"/>
</dbReference>
<dbReference type="InterPro" id="IPR036365">
    <property type="entry name" value="PGBD-like_sf"/>
</dbReference>
<feature type="domain" description="IPT/TIG" evidence="2">
    <location>
        <begin position="133"/>
        <end position="192"/>
    </location>
</feature>
<dbReference type="Pfam" id="PF01833">
    <property type="entry name" value="TIG"/>
    <property type="match status" value="1"/>
</dbReference>
<dbReference type="InterPro" id="IPR036366">
    <property type="entry name" value="PGBDSf"/>
</dbReference>
<dbReference type="InterPro" id="IPR013783">
    <property type="entry name" value="Ig-like_fold"/>
</dbReference>
<dbReference type="InterPro" id="IPR014756">
    <property type="entry name" value="Ig_E-set"/>
</dbReference>
<evidence type="ECO:0000256" key="1">
    <source>
        <dbReference type="SAM" id="SignalP"/>
    </source>
</evidence>
<dbReference type="Proteomes" id="UP000178873">
    <property type="component" value="Unassembled WGS sequence"/>
</dbReference>